<dbReference type="STRING" id="658187.LDG_7616"/>
<proteinExistence type="predicted"/>
<sequence>MQKQSGVSISEVLIGLALASLIMTLLMQFYLSSKRQYLEAEEILSRSFDLRWVGDLLSDSIRRAGFTPCVGIEQLIVKDRRQNRAMIHALNVENERQQSIQINRMNERFAQVIKIQNSTQIVVSPTVSFKEKRPLMIADCEHAEVQQIIDVEFVSGGTLITLAKPLLFSYATSAYVGEFLEERWFIKKNLKGEETLHYQLTQTEEITPLIHSLKIYNQNVHDRPFIEVNMGLAEGKTQKLLVAVRGL</sequence>
<dbReference type="InParanoid" id="G9EQR4"/>
<gene>
    <name evidence="2" type="ORF">LDG_7616</name>
</gene>
<evidence type="ECO:0008006" key="4">
    <source>
        <dbReference type="Google" id="ProtNLM"/>
    </source>
</evidence>
<protein>
    <recommendedName>
        <fullName evidence="4">Tfp pilus assembly protein PilW</fullName>
    </recommendedName>
</protein>
<dbReference type="EMBL" id="JH413832">
    <property type="protein sequence ID" value="EHL30285.1"/>
    <property type="molecule type" value="Genomic_DNA"/>
</dbReference>
<dbReference type="eggNOG" id="COG4966">
    <property type="taxonomic scope" value="Bacteria"/>
</dbReference>
<name>G9EQR4_9GAMM</name>
<evidence type="ECO:0000256" key="1">
    <source>
        <dbReference type="SAM" id="Phobius"/>
    </source>
</evidence>
<dbReference type="OrthoDB" id="5652980at2"/>
<keyword evidence="1" id="KW-1133">Transmembrane helix</keyword>
<accession>G9EQR4</accession>
<organism evidence="2 3">
    <name type="scientific">Legionella drancourtii LLAP12</name>
    <dbReference type="NCBI Taxonomy" id="658187"/>
    <lineage>
        <taxon>Bacteria</taxon>
        <taxon>Pseudomonadati</taxon>
        <taxon>Pseudomonadota</taxon>
        <taxon>Gammaproteobacteria</taxon>
        <taxon>Legionellales</taxon>
        <taxon>Legionellaceae</taxon>
        <taxon>Legionella</taxon>
    </lineage>
</organism>
<reference evidence="2 3" key="1">
    <citation type="journal article" date="2011" name="BMC Genomics">
        <title>Insight into cross-talk between intra-amoebal pathogens.</title>
        <authorList>
            <person name="Gimenez G."/>
            <person name="Bertelli C."/>
            <person name="Moliner C."/>
            <person name="Robert C."/>
            <person name="Raoult D."/>
            <person name="Fournier P.E."/>
            <person name="Greub G."/>
        </authorList>
    </citation>
    <scope>NUCLEOTIDE SEQUENCE [LARGE SCALE GENOMIC DNA]</scope>
    <source>
        <strain evidence="2 3">LLAP12</strain>
    </source>
</reference>
<dbReference type="RefSeq" id="WP_006871519.1">
    <property type="nucleotide sequence ID" value="NZ_JH413832.1"/>
</dbReference>
<evidence type="ECO:0000313" key="3">
    <source>
        <dbReference type="Proteomes" id="UP000002770"/>
    </source>
</evidence>
<keyword evidence="1" id="KW-0812">Transmembrane</keyword>
<keyword evidence="3" id="KW-1185">Reference proteome</keyword>
<dbReference type="AlphaFoldDB" id="G9EQR4"/>
<keyword evidence="1" id="KW-0472">Membrane</keyword>
<evidence type="ECO:0000313" key="2">
    <source>
        <dbReference type="EMBL" id="EHL30285.1"/>
    </source>
</evidence>
<dbReference type="HOGENOM" id="CLU_1123427_0_0_6"/>
<feature type="transmembrane region" description="Helical" evidence="1">
    <location>
        <begin position="12"/>
        <end position="31"/>
    </location>
</feature>
<dbReference type="Proteomes" id="UP000002770">
    <property type="component" value="Unassembled WGS sequence"/>
</dbReference>